<reference evidence="5 6" key="1">
    <citation type="submission" date="2012-09" db="EMBL/GenBank/DDBJ databases">
        <title>Genome Sequence of Bacillus sp. DW5-4.</title>
        <authorList>
            <person name="Lai Q."/>
            <person name="Liu Y."/>
            <person name="Shao Z."/>
        </authorList>
    </citation>
    <scope>NUCLEOTIDE SEQUENCE [LARGE SCALE GENOMIC DNA]</scope>
    <source>
        <strain evidence="5 6">DW5-4</strain>
    </source>
</reference>
<dbReference type="Gene3D" id="3.40.630.30">
    <property type="match status" value="1"/>
</dbReference>
<evidence type="ECO:0000313" key="6">
    <source>
        <dbReference type="Proteomes" id="UP000028091"/>
    </source>
</evidence>
<dbReference type="EMBL" id="JOTP01000005">
    <property type="protein sequence ID" value="KEP27084.1"/>
    <property type="molecule type" value="Genomic_DNA"/>
</dbReference>
<evidence type="ECO:0000313" key="5">
    <source>
        <dbReference type="EMBL" id="KEP27084.1"/>
    </source>
</evidence>
<dbReference type="InterPro" id="IPR016181">
    <property type="entry name" value="Acyl_CoA_acyltransferase"/>
</dbReference>
<dbReference type="PROSITE" id="PS51186">
    <property type="entry name" value="GNAT"/>
    <property type="match status" value="1"/>
</dbReference>
<dbReference type="PANTHER" id="PTHR43792">
    <property type="entry name" value="GNAT FAMILY, PUTATIVE (AFU_ORTHOLOGUE AFUA_3G00765)-RELATED-RELATED"/>
    <property type="match status" value="1"/>
</dbReference>
<dbReference type="GO" id="GO:0008999">
    <property type="term" value="F:protein-N-terminal-alanine acetyltransferase activity"/>
    <property type="evidence" value="ECO:0007669"/>
    <property type="project" value="TreeGrafter"/>
</dbReference>
<dbReference type="GO" id="GO:0005737">
    <property type="term" value="C:cytoplasm"/>
    <property type="evidence" value="ECO:0007669"/>
    <property type="project" value="TreeGrafter"/>
</dbReference>
<evidence type="ECO:0000256" key="1">
    <source>
        <dbReference type="ARBA" id="ARBA00022679"/>
    </source>
</evidence>
<dbReference type="RefSeq" id="WP_034319554.1">
    <property type="nucleotide sequence ID" value="NZ_JOTP01000005.1"/>
</dbReference>
<comment type="caution">
    <text evidence="5">The sequence shown here is derived from an EMBL/GenBank/DDBJ whole genome shotgun (WGS) entry which is preliminary data.</text>
</comment>
<sequence length="181" mass="20767">MKKISQHIYVRTLTENDAESLLTLELENRSYFQQFTPLVKDDFFALSRQIERINRSIQKCAQDEAYMHGIFLNETDALVGTISLSSVERGPIEGAMLGYVLDQKQGGKGYMTEAIRLIIDYAFYELHLHRIEAGVKPDNIGSIRVLEKTGFENEGLNRKKVKINGVWEDHYLFAIIHPDES</sequence>
<keyword evidence="1 5" id="KW-0808">Transferase</keyword>
<organism evidence="5 6">
    <name type="scientific">Bacillus zhangzhouensis</name>
    <dbReference type="NCBI Taxonomy" id="1178540"/>
    <lineage>
        <taxon>Bacteria</taxon>
        <taxon>Bacillati</taxon>
        <taxon>Bacillota</taxon>
        <taxon>Bacilli</taxon>
        <taxon>Bacillales</taxon>
        <taxon>Bacillaceae</taxon>
        <taxon>Bacillus</taxon>
    </lineage>
</organism>
<proteinExistence type="inferred from homology"/>
<evidence type="ECO:0000259" key="4">
    <source>
        <dbReference type="PROSITE" id="PS51186"/>
    </source>
</evidence>
<keyword evidence="6" id="KW-1185">Reference proteome</keyword>
<evidence type="ECO:0000256" key="2">
    <source>
        <dbReference type="ARBA" id="ARBA00023315"/>
    </source>
</evidence>
<accession>A0A081LCV8</accession>
<gene>
    <name evidence="5" type="ORF">BA70_15475</name>
</gene>
<dbReference type="InterPro" id="IPR051531">
    <property type="entry name" value="N-acetyltransferase"/>
</dbReference>
<keyword evidence="2" id="KW-0012">Acyltransferase</keyword>
<dbReference type="eggNOG" id="COG1670">
    <property type="taxonomic scope" value="Bacteria"/>
</dbReference>
<name>A0A081LCV8_9BACI</name>
<comment type="similarity">
    <text evidence="3">Belongs to the acetyltransferase family. RimJ subfamily.</text>
</comment>
<evidence type="ECO:0000256" key="3">
    <source>
        <dbReference type="ARBA" id="ARBA00038502"/>
    </source>
</evidence>
<dbReference type="Pfam" id="PF13302">
    <property type="entry name" value="Acetyltransf_3"/>
    <property type="match status" value="1"/>
</dbReference>
<dbReference type="SUPFAM" id="SSF55729">
    <property type="entry name" value="Acyl-CoA N-acyltransferases (Nat)"/>
    <property type="match status" value="1"/>
</dbReference>
<protein>
    <submittedName>
        <fullName evidence="5">Alanine acetyltransferase</fullName>
    </submittedName>
</protein>
<dbReference type="PANTHER" id="PTHR43792:SF8">
    <property type="entry name" value="[RIBOSOMAL PROTEIN US5]-ALANINE N-ACETYLTRANSFERASE"/>
    <property type="match status" value="1"/>
</dbReference>
<feature type="domain" description="N-acetyltransferase" evidence="4">
    <location>
        <begin position="8"/>
        <end position="173"/>
    </location>
</feature>
<dbReference type="InterPro" id="IPR000182">
    <property type="entry name" value="GNAT_dom"/>
</dbReference>
<dbReference type="Proteomes" id="UP000028091">
    <property type="component" value="Unassembled WGS sequence"/>
</dbReference>
<dbReference type="AlphaFoldDB" id="A0A081LCV8"/>
<dbReference type="OrthoDB" id="9795206at2"/>